<protein>
    <submittedName>
        <fullName evidence="4">Unannotated protein</fullName>
    </submittedName>
</protein>
<evidence type="ECO:0000313" key="4">
    <source>
        <dbReference type="EMBL" id="CAB4537846.1"/>
    </source>
</evidence>
<dbReference type="Pfam" id="PF11258">
    <property type="entry name" value="DUF3048"/>
    <property type="match status" value="1"/>
</dbReference>
<feature type="transmembrane region" description="Helical" evidence="1">
    <location>
        <begin position="6"/>
        <end position="27"/>
    </location>
</feature>
<proteinExistence type="predicted"/>
<dbReference type="InterPro" id="IPR023158">
    <property type="entry name" value="YerB-like_sf"/>
</dbReference>
<dbReference type="SUPFAM" id="SSF159774">
    <property type="entry name" value="YerB-like"/>
    <property type="match status" value="1"/>
</dbReference>
<dbReference type="InterPro" id="IPR035328">
    <property type="entry name" value="DUF3048_C"/>
</dbReference>
<evidence type="ECO:0000259" key="2">
    <source>
        <dbReference type="Pfam" id="PF11258"/>
    </source>
</evidence>
<sequence>MFFNRALRVFVGLLSISVVAGGILTFVNKSEIKEIFSGVIKEEPTNSLSGRTGKEGPVLVVKIDDTPAAHPQVGLEDADVVYIEQVEGGLTRLAAVFSSKIPELIGPVRSARISDIELLAQYRRVAFAYSGAQRKLLPVIADANLENLGAQRQGADIYTTDPMRLPPTAMMLKATKLMDKVAAEESIISISKNVGWHFGDAPETGTAISSAKVSWPANSYLVTWSQSEKRWLLSHRDSPNLAASGMQLGPTTFVIQFVSITPSEYYDKVGGVTPFSATVGSGKGFILRDGLAIEAYWNRPTAQSGTNWTLANGEEVLFAPGQIWVALTDKEPIFTPVIVANSADAASKSSK</sequence>
<evidence type="ECO:0000259" key="3">
    <source>
        <dbReference type="Pfam" id="PF17479"/>
    </source>
</evidence>
<accession>A0A6J6BFV8</accession>
<dbReference type="Gene3D" id="3.50.90.10">
    <property type="entry name" value="YerB-like"/>
    <property type="match status" value="1"/>
</dbReference>
<organism evidence="4">
    <name type="scientific">freshwater metagenome</name>
    <dbReference type="NCBI Taxonomy" id="449393"/>
    <lineage>
        <taxon>unclassified sequences</taxon>
        <taxon>metagenomes</taxon>
        <taxon>ecological metagenomes</taxon>
    </lineage>
</organism>
<keyword evidence="1" id="KW-1133">Transmembrane helix</keyword>
<dbReference type="InterPro" id="IPR021416">
    <property type="entry name" value="DUF3048_N"/>
</dbReference>
<reference evidence="4" key="1">
    <citation type="submission" date="2020-05" db="EMBL/GenBank/DDBJ databases">
        <authorList>
            <person name="Chiriac C."/>
            <person name="Salcher M."/>
            <person name="Ghai R."/>
            <person name="Kavagutti S V."/>
        </authorList>
    </citation>
    <scope>NUCLEOTIDE SEQUENCE</scope>
</reference>
<dbReference type="EMBL" id="CAEZSK010000045">
    <property type="protein sequence ID" value="CAB4537846.1"/>
    <property type="molecule type" value="Genomic_DNA"/>
</dbReference>
<keyword evidence="1" id="KW-0472">Membrane</keyword>
<feature type="domain" description="DUF3048" evidence="2">
    <location>
        <begin position="53"/>
        <end position="182"/>
    </location>
</feature>
<name>A0A6J6BFV8_9ZZZZ</name>
<feature type="domain" description="DUF3048" evidence="3">
    <location>
        <begin position="215"/>
        <end position="325"/>
    </location>
</feature>
<keyword evidence="1" id="KW-0812">Transmembrane</keyword>
<evidence type="ECO:0000256" key="1">
    <source>
        <dbReference type="SAM" id="Phobius"/>
    </source>
</evidence>
<dbReference type="Pfam" id="PF17479">
    <property type="entry name" value="DUF3048_C"/>
    <property type="match status" value="1"/>
</dbReference>
<dbReference type="AlphaFoldDB" id="A0A6J6BFV8"/>
<gene>
    <name evidence="4" type="ORF">UFOPK1419_00468</name>
</gene>